<evidence type="ECO:0000313" key="2">
    <source>
        <dbReference type="Proteomes" id="UP000004217"/>
    </source>
</evidence>
<proteinExistence type="predicted"/>
<protein>
    <submittedName>
        <fullName evidence="1">Uncharacterized protein</fullName>
    </submittedName>
</protein>
<accession>G2GPJ4</accession>
<dbReference type="Proteomes" id="UP000004217">
    <property type="component" value="Unassembled WGS sequence"/>
</dbReference>
<evidence type="ECO:0000313" key="1">
    <source>
        <dbReference type="EMBL" id="EGX54569.1"/>
    </source>
</evidence>
<name>G2GPJ4_9ACTN</name>
<sequence>AAAVAPVVLPAPRPAAVTPAPEVADVDDGQELVLEDLTREQVLDWRTRAAHDHQIVHDHIARYGEHSAQRLFTRSFVATVQRLSGLGHLDLGYTPWGQA</sequence>
<feature type="non-terminal residue" evidence="1">
    <location>
        <position position="1"/>
    </location>
</feature>
<organism evidence="1 2">
    <name type="scientific">Streptomyces zinciresistens K42</name>
    <dbReference type="NCBI Taxonomy" id="700597"/>
    <lineage>
        <taxon>Bacteria</taxon>
        <taxon>Bacillati</taxon>
        <taxon>Actinomycetota</taxon>
        <taxon>Actinomycetes</taxon>
        <taxon>Kitasatosporales</taxon>
        <taxon>Streptomycetaceae</taxon>
        <taxon>Streptomyces</taxon>
    </lineage>
</organism>
<comment type="caution">
    <text evidence="1">The sequence shown here is derived from an EMBL/GenBank/DDBJ whole genome shotgun (WGS) entry which is preliminary data.</text>
</comment>
<dbReference type="AlphaFoldDB" id="G2GPJ4"/>
<keyword evidence="2" id="KW-1185">Reference proteome</keyword>
<dbReference type="PATRIC" id="fig|700597.3.peg.7210"/>
<gene>
    <name evidence="1" type="ORF">SZN_37281</name>
</gene>
<reference evidence="1 2" key="1">
    <citation type="submission" date="2011-08" db="EMBL/GenBank/DDBJ databases">
        <authorList>
            <person name="Lin Y."/>
            <person name="Hao X."/>
            <person name="Johnstone L."/>
            <person name="Miller S.J."/>
            <person name="Wei G."/>
            <person name="Rensing C."/>
        </authorList>
    </citation>
    <scope>NUCLEOTIDE SEQUENCE [LARGE SCALE GENOMIC DNA]</scope>
    <source>
        <strain evidence="1 2">K42</strain>
    </source>
</reference>
<dbReference type="EMBL" id="AGBF01000388">
    <property type="protein sequence ID" value="EGX54569.1"/>
    <property type="molecule type" value="Genomic_DNA"/>
</dbReference>